<dbReference type="RefSeq" id="WP_004743656.1">
    <property type="nucleotide sequence ID" value="NZ_AFWI01000059.1"/>
</dbReference>
<dbReference type="PROSITE" id="PS50112">
    <property type="entry name" value="PAS"/>
    <property type="match status" value="1"/>
</dbReference>
<name>A0ABN0DK04_9VIBR</name>
<feature type="domain" description="PAS" evidence="1">
    <location>
        <begin position="5"/>
        <end position="50"/>
    </location>
</feature>
<gene>
    <name evidence="2" type="ORF">VITU9109_24110</name>
</gene>
<dbReference type="CDD" id="cd00130">
    <property type="entry name" value="PAS"/>
    <property type="match status" value="1"/>
</dbReference>
<dbReference type="EMBL" id="AFWI01000059">
    <property type="protein sequence ID" value="EGU57725.1"/>
    <property type="molecule type" value="Genomic_DNA"/>
</dbReference>
<dbReference type="InterPro" id="IPR000014">
    <property type="entry name" value="PAS"/>
</dbReference>
<dbReference type="SUPFAM" id="SSF55785">
    <property type="entry name" value="PYP-like sensor domain (PAS domain)"/>
    <property type="match status" value="1"/>
</dbReference>
<dbReference type="SMART" id="SM00091">
    <property type="entry name" value="PAS"/>
    <property type="match status" value="1"/>
</dbReference>
<feature type="non-terminal residue" evidence="2">
    <location>
        <position position="116"/>
    </location>
</feature>
<dbReference type="Proteomes" id="UP000003836">
    <property type="component" value="Unassembled WGS sequence"/>
</dbReference>
<dbReference type="Pfam" id="PF08447">
    <property type="entry name" value="PAS_3"/>
    <property type="match status" value="1"/>
</dbReference>
<sequence length="116" mass="13367">MTAQLSTARETLLENHDQLVSTTDLKGVITYSNEAFSRVAEYSQQELLGQHHNIVRHGDMPKAAFADMWRNLKQGKAWRGIVKNRTKSNGYYWVDAYVTPIYQDNEMVGYQSVRVK</sequence>
<evidence type="ECO:0000313" key="2">
    <source>
        <dbReference type="EMBL" id="EGU57725.1"/>
    </source>
</evidence>
<organism evidence="2 3">
    <name type="scientific">Vibrio tubiashii ATCC 19109</name>
    <dbReference type="NCBI Taxonomy" id="1051646"/>
    <lineage>
        <taxon>Bacteria</taxon>
        <taxon>Pseudomonadati</taxon>
        <taxon>Pseudomonadota</taxon>
        <taxon>Gammaproteobacteria</taxon>
        <taxon>Vibrionales</taxon>
        <taxon>Vibrionaceae</taxon>
        <taxon>Vibrio</taxon>
        <taxon>Vibrio oreintalis group</taxon>
    </lineage>
</organism>
<dbReference type="InterPro" id="IPR013655">
    <property type="entry name" value="PAS_fold_3"/>
</dbReference>
<evidence type="ECO:0000313" key="3">
    <source>
        <dbReference type="Proteomes" id="UP000003836"/>
    </source>
</evidence>
<dbReference type="NCBIfam" id="TIGR00229">
    <property type="entry name" value="sensory_box"/>
    <property type="match status" value="1"/>
</dbReference>
<evidence type="ECO:0000259" key="1">
    <source>
        <dbReference type="PROSITE" id="PS50112"/>
    </source>
</evidence>
<dbReference type="InterPro" id="IPR035965">
    <property type="entry name" value="PAS-like_dom_sf"/>
</dbReference>
<protein>
    <submittedName>
        <fullName evidence="2">Methyl-accepting chemotaxis protein</fullName>
    </submittedName>
</protein>
<proteinExistence type="predicted"/>
<reference evidence="2 3" key="1">
    <citation type="journal article" date="2012" name="Int. J. Syst. Evol. Microbiol.">
        <title>Vibrio caribbeanicus sp. nov., isolated from the marine sponge Scleritoderma cyanea.</title>
        <authorList>
            <person name="Hoffmann M."/>
            <person name="Monday S.R."/>
            <person name="Allard M.W."/>
            <person name="Strain E.A."/>
            <person name="Whittaker P."/>
            <person name="Naum M."/>
            <person name="McCarthy P.J."/>
            <person name="Lopez J.V."/>
            <person name="Fischer M."/>
            <person name="Brown E.W."/>
        </authorList>
    </citation>
    <scope>NUCLEOTIDE SEQUENCE [LARGE SCALE GENOMIC DNA]</scope>
    <source>
        <strain evidence="2 3">ATCC 19109</strain>
    </source>
</reference>
<comment type="caution">
    <text evidence="2">The sequence shown here is derived from an EMBL/GenBank/DDBJ whole genome shotgun (WGS) entry which is preliminary data.</text>
</comment>
<accession>A0ABN0DK04</accession>
<dbReference type="Gene3D" id="3.30.450.20">
    <property type="entry name" value="PAS domain"/>
    <property type="match status" value="1"/>
</dbReference>
<keyword evidence="3" id="KW-1185">Reference proteome</keyword>